<dbReference type="InterPro" id="IPR000867">
    <property type="entry name" value="IGFBP-like"/>
</dbReference>
<dbReference type="PROSITE" id="PS50835">
    <property type="entry name" value="IG_LIKE"/>
    <property type="match status" value="1"/>
</dbReference>
<dbReference type="PROSITE" id="PS51323">
    <property type="entry name" value="IGFBP_N_2"/>
    <property type="match status" value="1"/>
</dbReference>
<feature type="chain" id="PRO_5035727261" description="Insulin-like growth factor-binding protein 7" evidence="7">
    <location>
        <begin position="18"/>
        <end position="264"/>
    </location>
</feature>
<evidence type="ECO:0000313" key="11">
    <source>
        <dbReference type="Proteomes" id="UP000829720"/>
    </source>
</evidence>
<organism evidence="10 11">
    <name type="scientific">Albula goreensis</name>
    <dbReference type="NCBI Taxonomy" id="1534307"/>
    <lineage>
        <taxon>Eukaryota</taxon>
        <taxon>Metazoa</taxon>
        <taxon>Chordata</taxon>
        <taxon>Craniata</taxon>
        <taxon>Vertebrata</taxon>
        <taxon>Euteleostomi</taxon>
        <taxon>Actinopterygii</taxon>
        <taxon>Neopterygii</taxon>
        <taxon>Teleostei</taxon>
        <taxon>Albuliformes</taxon>
        <taxon>Albulidae</taxon>
        <taxon>Albula</taxon>
    </lineage>
</organism>
<dbReference type="SUPFAM" id="SSF100895">
    <property type="entry name" value="Kazal-type serine protease inhibitors"/>
    <property type="match status" value="1"/>
</dbReference>
<dbReference type="EMBL" id="JAERUA010000018">
    <property type="protein sequence ID" value="KAI1887785.1"/>
    <property type="molecule type" value="Genomic_DNA"/>
</dbReference>
<dbReference type="InterPro" id="IPR011390">
    <property type="entry name" value="IGFBP_rP_mac25"/>
</dbReference>
<keyword evidence="5" id="KW-0325">Glycoprotein</keyword>
<dbReference type="Pfam" id="PF00219">
    <property type="entry name" value="IGFBP"/>
    <property type="match status" value="1"/>
</dbReference>
<dbReference type="InterPro" id="IPR013783">
    <property type="entry name" value="Ig-like_fold"/>
</dbReference>
<dbReference type="InterPro" id="IPR002350">
    <property type="entry name" value="Kazal_dom"/>
</dbReference>
<dbReference type="CDD" id="cd00104">
    <property type="entry name" value="KAZAL_FS"/>
    <property type="match status" value="1"/>
</dbReference>
<evidence type="ECO:0000256" key="2">
    <source>
        <dbReference type="ARBA" id="ARBA00022525"/>
    </source>
</evidence>
<accession>A0A8T3CYT9</accession>
<reference evidence="10" key="1">
    <citation type="submission" date="2021-01" db="EMBL/GenBank/DDBJ databases">
        <authorList>
            <person name="Zahm M."/>
            <person name="Roques C."/>
            <person name="Cabau C."/>
            <person name="Klopp C."/>
            <person name="Donnadieu C."/>
            <person name="Jouanno E."/>
            <person name="Lampietro C."/>
            <person name="Louis A."/>
            <person name="Herpin A."/>
            <person name="Echchiki A."/>
            <person name="Berthelot C."/>
            <person name="Parey E."/>
            <person name="Roest-Crollius H."/>
            <person name="Braasch I."/>
            <person name="Postlethwait J."/>
            <person name="Bobe J."/>
            <person name="Montfort J."/>
            <person name="Bouchez O."/>
            <person name="Begum T."/>
            <person name="Mejri S."/>
            <person name="Adams A."/>
            <person name="Chen W.-J."/>
            <person name="Guiguen Y."/>
        </authorList>
    </citation>
    <scope>NUCLEOTIDE SEQUENCE</scope>
    <source>
        <tissue evidence="10">Blood</tissue>
    </source>
</reference>
<evidence type="ECO:0000256" key="3">
    <source>
        <dbReference type="ARBA" id="ARBA00022729"/>
    </source>
</evidence>
<name>A0A8T3CYT9_9TELE</name>
<dbReference type="Proteomes" id="UP000829720">
    <property type="component" value="Unassembled WGS sequence"/>
</dbReference>
<evidence type="ECO:0008006" key="12">
    <source>
        <dbReference type="Google" id="ProtNLM"/>
    </source>
</evidence>
<dbReference type="InterPro" id="IPR036179">
    <property type="entry name" value="Ig-like_dom_sf"/>
</dbReference>
<keyword evidence="4" id="KW-1015">Disulfide bond</keyword>
<comment type="subcellular location">
    <subcellularLocation>
        <location evidence="1">Secreted</location>
    </subcellularLocation>
</comment>
<dbReference type="SMART" id="SM00280">
    <property type="entry name" value="KAZAL"/>
    <property type="match status" value="1"/>
</dbReference>
<dbReference type="Gene3D" id="3.30.60.30">
    <property type="match status" value="1"/>
</dbReference>
<evidence type="ECO:0000313" key="10">
    <source>
        <dbReference type="EMBL" id="KAI1887785.1"/>
    </source>
</evidence>
<dbReference type="GO" id="GO:0001558">
    <property type="term" value="P:regulation of cell growth"/>
    <property type="evidence" value="ECO:0007669"/>
    <property type="project" value="InterPro"/>
</dbReference>
<dbReference type="InterPro" id="IPR003599">
    <property type="entry name" value="Ig_sub"/>
</dbReference>
<dbReference type="Pfam" id="PF07648">
    <property type="entry name" value="Kazal_2"/>
    <property type="match status" value="1"/>
</dbReference>
<evidence type="ECO:0000259" key="9">
    <source>
        <dbReference type="PROSITE" id="PS51323"/>
    </source>
</evidence>
<dbReference type="GO" id="GO:0009966">
    <property type="term" value="P:regulation of signal transduction"/>
    <property type="evidence" value="ECO:0007669"/>
    <property type="project" value="TreeGrafter"/>
</dbReference>
<dbReference type="Gene3D" id="2.60.40.10">
    <property type="entry name" value="Immunoglobulins"/>
    <property type="match status" value="1"/>
</dbReference>
<dbReference type="OrthoDB" id="10012075at2759"/>
<dbReference type="SMART" id="SM00408">
    <property type="entry name" value="IGc2"/>
    <property type="match status" value="1"/>
</dbReference>
<protein>
    <recommendedName>
        <fullName evidence="12">Insulin-like growth factor-binding protein 7</fullName>
    </recommendedName>
</protein>
<feature type="domain" description="Ig-like" evidence="8">
    <location>
        <begin position="144"/>
        <end position="246"/>
    </location>
</feature>
<keyword evidence="3 7" id="KW-0732">Signal</keyword>
<evidence type="ECO:0000256" key="1">
    <source>
        <dbReference type="ARBA" id="ARBA00004613"/>
    </source>
</evidence>
<dbReference type="InterPro" id="IPR007110">
    <property type="entry name" value="Ig-like_dom"/>
</dbReference>
<dbReference type="SMART" id="SM00121">
    <property type="entry name" value="IB"/>
    <property type="match status" value="1"/>
</dbReference>
<keyword evidence="6" id="KW-0393">Immunoglobulin domain</keyword>
<sequence>MMLTLVVLVASLSVTTATTGRVARSCGTCEPSLCDPLPAEGCKFGTMLDSCGCCEVCAAGLGEPCGGRGASAKRCGSGMECVKEEGEQKNKFGICVCKSDYEVCGTDGVTYKTGCDLKAASMQAVSEDQPEIKVANKGKCAQAPVIVTPPKEIYNVTGSQVFLSCEAIGVPTPILTWKKISPSNKGKAALLPGDRDNLAIQTRGGPEKHEVTGWVLISPLTEAEAGEYECHAVNSKGEASAVGSINVVESLDDIPTKTVEDDEL</sequence>
<gene>
    <name evidence="10" type="ORF">AGOR_G00193940</name>
</gene>
<dbReference type="SUPFAM" id="SSF57184">
    <property type="entry name" value="Growth factor receptor domain"/>
    <property type="match status" value="1"/>
</dbReference>
<dbReference type="SUPFAM" id="SSF48726">
    <property type="entry name" value="Immunoglobulin"/>
    <property type="match status" value="1"/>
</dbReference>
<dbReference type="InterPro" id="IPR036058">
    <property type="entry name" value="Kazal_dom_sf"/>
</dbReference>
<keyword evidence="11" id="KW-1185">Reference proteome</keyword>
<dbReference type="InterPro" id="IPR009030">
    <property type="entry name" value="Growth_fac_rcpt_cys_sf"/>
</dbReference>
<proteinExistence type="predicted"/>
<dbReference type="Gene3D" id="4.10.40.20">
    <property type="match status" value="1"/>
</dbReference>
<feature type="domain" description="IGFBP N-terminal" evidence="9">
    <location>
        <begin position="22"/>
        <end position="98"/>
    </location>
</feature>
<evidence type="ECO:0000256" key="7">
    <source>
        <dbReference type="SAM" id="SignalP"/>
    </source>
</evidence>
<dbReference type="Pfam" id="PF13927">
    <property type="entry name" value="Ig_3"/>
    <property type="match status" value="1"/>
</dbReference>
<keyword evidence="2" id="KW-0964">Secreted</keyword>
<comment type="caution">
    <text evidence="10">The sequence shown here is derived from an EMBL/GenBank/DDBJ whole genome shotgun (WGS) entry which is preliminary data.</text>
</comment>
<dbReference type="InterPro" id="IPR003598">
    <property type="entry name" value="Ig_sub2"/>
</dbReference>
<evidence type="ECO:0000259" key="8">
    <source>
        <dbReference type="PROSITE" id="PS50835"/>
    </source>
</evidence>
<dbReference type="FunFam" id="2.60.40.10:FF:000763">
    <property type="entry name" value="Insulin-like growth factor binding protein 7"/>
    <property type="match status" value="1"/>
</dbReference>
<evidence type="ECO:0000256" key="6">
    <source>
        <dbReference type="ARBA" id="ARBA00023319"/>
    </source>
</evidence>
<dbReference type="AlphaFoldDB" id="A0A8T3CYT9"/>
<dbReference type="SMART" id="SM00409">
    <property type="entry name" value="IG"/>
    <property type="match status" value="1"/>
</dbReference>
<dbReference type="PANTHER" id="PTHR14186:SF19">
    <property type="entry name" value="INSULIN-LIKE GROWTH FACTOR-BINDING PROTEIN 7"/>
    <property type="match status" value="1"/>
</dbReference>
<feature type="signal peptide" evidence="7">
    <location>
        <begin position="1"/>
        <end position="17"/>
    </location>
</feature>
<evidence type="ECO:0000256" key="5">
    <source>
        <dbReference type="ARBA" id="ARBA00023180"/>
    </source>
</evidence>
<dbReference type="GO" id="GO:0005520">
    <property type="term" value="F:insulin-like growth factor binding"/>
    <property type="evidence" value="ECO:0007669"/>
    <property type="project" value="InterPro"/>
</dbReference>
<dbReference type="GO" id="GO:0005615">
    <property type="term" value="C:extracellular space"/>
    <property type="evidence" value="ECO:0007669"/>
    <property type="project" value="TreeGrafter"/>
</dbReference>
<dbReference type="PANTHER" id="PTHR14186">
    <property type="entry name" value="INSULIN-LIKE GROWTH FACTOR BINDING PROTEIN-RELATED"/>
    <property type="match status" value="1"/>
</dbReference>
<evidence type="ECO:0000256" key="4">
    <source>
        <dbReference type="ARBA" id="ARBA00023157"/>
    </source>
</evidence>